<name>A0A4Z1ICM3_9HELO</name>
<dbReference type="PANTHER" id="PTHR24305:SF210">
    <property type="entry name" value="CYTOCHROME P450 MONOOXYGENASE ASQL-RELATED"/>
    <property type="match status" value="1"/>
</dbReference>
<dbReference type="GO" id="GO:0020037">
    <property type="term" value="F:heme binding"/>
    <property type="evidence" value="ECO:0007669"/>
    <property type="project" value="InterPro"/>
</dbReference>
<dbReference type="InterPro" id="IPR002401">
    <property type="entry name" value="Cyt_P450_E_grp-I"/>
</dbReference>
<evidence type="ECO:0000256" key="6">
    <source>
        <dbReference type="ARBA" id="ARBA00023026"/>
    </source>
</evidence>
<organism evidence="10 11">
    <name type="scientific">Botryotinia narcissicola</name>
    <dbReference type="NCBI Taxonomy" id="278944"/>
    <lineage>
        <taxon>Eukaryota</taxon>
        <taxon>Fungi</taxon>
        <taxon>Dikarya</taxon>
        <taxon>Ascomycota</taxon>
        <taxon>Pezizomycotina</taxon>
        <taxon>Leotiomycetes</taxon>
        <taxon>Helotiales</taxon>
        <taxon>Sclerotiniaceae</taxon>
        <taxon>Botryotinia</taxon>
    </lineage>
</organism>
<keyword evidence="11" id="KW-1185">Reference proteome</keyword>
<reference evidence="10 11" key="1">
    <citation type="submission" date="2017-12" db="EMBL/GenBank/DDBJ databases">
        <title>Comparative genomics of Botrytis spp.</title>
        <authorList>
            <person name="Valero-Jimenez C.A."/>
            <person name="Tapia P."/>
            <person name="Veloso J."/>
            <person name="Silva-Moreno E."/>
            <person name="Staats M."/>
            <person name="Valdes J.H."/>
            <person name="Van Kan J.A.L."/>
        </authorList>
    </citation>
    <scope>NUCLEOTIDE SEQUENCE [LARGE SCALE GENOMIC DNA]</scope>
    <source>
        <strain evidence="10 11">MUCL2120</strain>
    </source>
</reference>
<keyword evidence="3 7" id="KW-0349">Heme</keyword>
<dbReference type="InterPro" id="IPR036396">
    <property type="entry name" value="Cyt_P450_sf"/>
</dbReference>
<feature type="transmembrane region" description="Helical" evidence="9">
    <location>
        <begin position="190"/>
        <end position="208"/>
    </location>
</feature>
<keyword evidence="6" id="KW-0843">Virulence</keyword>
<evidence type="ECO:0000313" key="10">
    <source>
        <dbReference type="EMBL" id="TGO58364.1"/>
    </source>
</evidence>
<evidence type="ECO:0000256" key="4">
    <source>
        <dbReference type="ARBA" id="ARBA00022723"/>
    </source>
</evidence>
<dbReference type="InterPro" id="IPR001128">
    <property type="entry name" value="Cyt_P450"/>
</dbReference>
<dbReference type="AlphaFoldDB" id="A0A4Z1ICM3"/>
<keyword evidence="4 7" id="KW-0479">Metal-binding</keyword>
<feature type="binding site" description="axial binding residue" evidence="7">
    <location>
        <position position="408"/>
    </location>
    <ligand>
        <name>heme</name>
        <dbReference type="ChEBI" id="CHEBI:30413"/>
    </ligand>
    <ligandPart>
        <name>Fe</name>
        <dbReference type="ChEBI" id="CHEBI:18248"/>
    </ligandPart>
</feature>
<dbReference type="GO" id="GO:0004497">
    <property type="term" value="F:monooxygenase activity"/>
    <property type="evidence" value="ECO:0007669"/>
    <property type="project" value="UniProtKB-KW"/>
</dbReference>
<comment type="cofactor">
    <cofactor evidence="1 7">
        <name>heme</name>
        <dbReference type="ChEBI" id="CHEBI:30413"/>
    </cofactor>
</comment>
<keyword evidence="9" id="KW-0472">Membrane</keyword>
<dbReference type="GO" id="GO:0005506">
    <property type="term" value="F:iron ion binding"/>
    <property type="evidence" value="ECO:0007669"/>
    <property type="project" value="InterPro"/>
</dbReference>
<dbReference type="Gene3D" id="1.10.630.10">
    <property type="entry name" value="Cytochrome P450"/>
    <property type="match status" value="1"/>
</dbReference>
<proteinExistence type="inferred from homology"/>
<sequence>MAFLEFFNILLFLSLFYSIFCLIAGSYNVTFHPLAKIPGPRLREIWTGDGVANVKKLHDLYGNTVRISPTTVSFNNSEAWQEIYGQRHGKKPIPKDKDVYFSGNDGVADIILSNDVDHARIRRKLYEQIDSPSNGKVNIVRFFNFTTFDLIGDLCFAESFDALRTQEYNSWIANIFKGLKFARLFRVMRAYPLLGMPILAMLALFPGLQKARQRHMKYTQDKTARRLDTFTDRRDFMSYILRHNDEKGMTRAEIMKTTVTLIIAGSETTATLLGGVIFYLLKNPSCMATLVQEIRSTFEESADMTFVKLANLRYLNACLQEAFRIYPPVPGVLPRRTQPGGAVINDHFVPEDVSVVVHQWSAYHSAANFALPDQFLPERWLDDKISDPRFASDKRGVVQQFSMGLRNCLGQHLAMSEMRAILARLLWHFDINLCEESRNWDEQKVFILWEKPDLMVTVKAKER</sequence>
<protein>
    <recommendedName>
        <fullName evidence="12">Cytochrome P450 monooxygenase</fullName>
    </recommendedName>
</protein>
<dbReference type="InterPro" id="IPR017972">
    <property type="entry name" value="Cyt_P450_CS"/>
</dbReference>
<accession>A0A4Z1ICM3</accession>
<dbReference type="STRING" id="278944.A0A4Z1ICM3"/>
<dbReference type="InterPro" id="IPR050121">
    <property type="entry name" value="Cytochrome_P450_monoxygenase"/>
</dbReference>
<dbReference type="PRINTS" id="PR00463">
    <property type="entry name" value="EP450I"/>
</dbReference>
<evidence type="ECO:0000256" key="5">
    <source>
        <dbReference type="ARBA" id="ARBA00023004"/>
    </source>
</evidence>
<evidence type="ECO:0000256" key="1">
    <source>
        <dbReference type="ARBA" id="ARBA00001971"/>
    </source>
</evidence>
<evidence type="ECO:0000256" key="7">
    <source>
        <dbReference type="PIRSR" id="PIRSR602401-1"/>
    </source>
</evidence>
<dbReference type="Proteomes" id="UP000297452">
    <property type="component" value="Unassembled WGS sequence"/>
</dbReference>
<dbReference type="OrthoDB" id="1470350at2759"/>
<keyword evidence="8" id="KW-0560">Oxidoreductase</keyword>
<evidence type="ECO:0000256" key="2">
    <source>
        <dbReference type="ARBA" id="ARBA00010617"/>
    </source>
</evidence>
<dbReference type="PROSITE" id="PS00086">
    <property type="entry name" value="CYTOCHROME_P450"/>
    <property type="match status" value="1"/>
</dbReference>
<feature type="transmembrane region" description="Helical" evidence="9">
    <location>
        <begin position="6"/>
        <end position="27"/>
    </location>
</feature>
<evidence type="ECO:0008006" key="12">
    <source>
        <dbReference type="Google" id="ProtNLM"/>
    </source>
</evidence>
<dbReference type="CDD" id="cd11058">
    <property type="entry name" value="CYP60B-like"/>
    <property type="match status" value="1"/>
</dbReference>
<comment type="caution">
    <text evidence="10">The sequence shown here is derived from an EMBL/GenBank/DDBJ whole genome shotgun (WGS) entry which is preliminary data.</text>
</comment>
<dbReference type="PANTHER" id="PTHR24305">
    <property type="entry name" value="CYTOCHROME P450"/>
    <property type="match status" value="1"/>
</dbReference>
<keyword evidence="9" id="KW-0812">Transmembrane</keyword>
<feature type="transmembrane region" description="Helical" evidence="9">
    <location>
        <begin position="259"/>
        <end position="281"/>
    </location>
</feature>
<dbReference type="Pfam" id="PF00067">
    <property type="entry name" value="p450"/>
    <property type="match status" value="1"/>
</dbReference>
<keyword evidence="8" id="KW-0503">Monooxygenase</keyword>
<dbReference type="EMBL" id="PQXJ01000182">
    <property type="protein sequence ID" value="TGO58364.1"/>
    <property type="molecule type" value="Genomic_DNA"/>
</dbReference>
<dbReference type="SUPFAM" id="SSF48264">
    <property type="entry name" value="Cytochrome P450"/>
    <property type="match status" value="1"/>
</dbReference>
<evidence type="ECO:0000256" key="8">
    <source>
        <dbReference type="RuleBase" id="RU000461"/>
    </source>
</evidence>
<gene>
    <name evidence="10" type="ORF">BOTNAR_0182g00020</name>
</gene>
<evidence type="ECO:0000313" key="11">
    <source>
        <dbReference type="Proteomes" id="UP000297452"/>
    </source>
</evidence>
<comment type="similarity">
    <text evidence="2 8">Belongs to the cytochrome P450 family.</text>
</comment>
<dbReference type="GO" id="GO:0016705">
    <property type="term" value="F:oxidoreductase activity, acting on paired donors, with incorporation or reduction of molecular oxygen"/>
    <property type="evidence" value="ECO:0007669"/>
    <property type="project" value="InterPro"/>
</dbReference>
<keyword evidence="9" id="KW-1133">Transmembrane helix</keyword>
<evidence type="ECO:0000256" key="9">
    <source>
        <dbReference type="SAM" id="Phobius"/>
    </source>
</evidence>
<keyword evidence="5 7" id="KW-0408">Iron</keyword>
<evidence type="ECO:0000256" key="3">
    <source>
        <dbReference type="ARBA" id="ARBA00022617"/>
    </source>
</evidence>
<dbReference type="PRINTS" id="PR00385">
    <property type="entry name" value="P450"/>
</dbReference>